<organism evidence="6">
    <name type="scientific">freshwater metagenome</name>
    <dbReference type="NCBI Taxonomy" id="449393"/>
    <lineage>
        <taxon>unclassified sequences</taxon>
        <taxon>metagenomes</taxon>
        <taxon>ecological metagenomes</taxon>
    </lineage>
</organism>
<dbReference type="InterPro" id="IPR003593">
    <property type="entry name" value="AAA+_ATPase"/>
</dbReference>
<evidence type="ECO:0000313" key="6">
    <source>
        <dbReference type="EMBL" id="CAB4883562.1"/>
    </source>
</evidence>
<feature type="domain" description="ABC transporter" evidence="5">
    <location>
        <begin position="49"/>
        <end position="270"/>
    </location>
</feature>
<dbReference type="CDD" id="cd03230">
    <property type="entry name" value="ABC_DR_subfamily_A"/>
    <property type="match status" value="1"/>
</dbReference>
<dbReference type="GO" id="GO:0005524">
    <property type="term" value="F:ATP binding"/>
    <property type="evidence" value="ECO:0007669"/>
    <property type="project" value="UniProtKB-KW"/>
</dbReference>
<dbReference type="GO" id="GO:0016887">
    <property type="term" value="F:ATP hydrolysis activity"/>
    <property type="evidence" value="ECO:0007669"/>
    <property type="project" value="InterPro"/>
</dbReference>
<keyword evidence="1" id="KW-0813">Transport</keyword>
<dbReference type="PANTHER" id="PTHR42939:SF1">
    <property type="entry name" value="ABC TRANSPORTER ATP-BINDING PROTEIN ALBC-RELATED"/>
    <property type="match status" value="1"/>
</dbReference>
<protein>
    <submittedName>
        <fullName evidence="6">Unannotated protein</fullName>
    </submittedName>
</protein>
<feature type="compositionally biased region" description="Basic residues" evidence="4">
    <location>
        <begin position="1"/>
        <end position="11"/>
    </location>
</feature>
<evidence type="ECO:0000259" key="5">
    <source>
        <dbReference type="PROSITE" id="PS50893"/>
    </source>
</evidence>
<dbReference type="PANTHER" id="PTHR42939">
    <property type="entry name" value="ABC TRANSPORTER ATP-BINDING PROTEIN ALBC-RELATED"/>
    <property type="match status" value="1"/>
</dbReference>
<dbReference type="AlphaFoldDB" id="A0A6J7EJA3"/>
<feature type="region of interest" description="Disordered" evidence="4">
    <location>
        <begin position="1"/>
        <end position="41"/>
    </location>
</feature>
<dbReference type="SUPFAM" id="SSF52540">
    <property type="entry name" value="P-loop containing nucleoside triphosphate hydrolases"/>
    <property type="match status" value="1"/>
</dbReference>
<feature type="compositionally biased region" description="Low complexity" evidence="4">
    <location>
        <begin position="18"/>
        <end position="32"/>
    </location>
</feature>
<dbReference type="SMART" id="SM00382">
    <property type="entry name" value="AAA"/>
    <property type="match status" value="1"/>
</dbReference>
<dbReference type="PROSITE" id="PS50893">
    <property type="entry name" value="ABC_TRANSPORTER_2"/>
    <property type="match status" value="1"/>
</dbReference>
<name>A0A6J7EJA3_9ZZZZ</name>
<evidence type="ECO:0000256" key="2">
    <source>
        <dbReference type="ARBA" id="ARBA00022741"/>
    </source>
</evidence>
<gene>
    <name evidence="6" type="ORF">UFOPK3376_01812</name>
</gene>
<dbReference type="InterPro" id="IPR003439">
    <property type="entry name" value="ABC_transporter-like_ATP-bd"/>
</dbReference>
<keyword evidence="2" id="KW-0547">Nucleotide-binding</keyword>
<accession>A0A6J7EJA3</accession>
<proteinExistence type="predicted"/>
<dbReference type="InterPro" id="IPR027417">
    <property type="entry name" value="P-loop_NTPase"/>
</dbReference>
<keyword evidence="3" id="KW-0067">ATP-binding</keyword>
<dbReference type="InterPro" id="IPR051782">
    <property type="entry name" value="ABC_Transporter_VariousFunc"/>
</dbReference>
<evidence type="ECO:0000256" key="3">
    <source>
        <dbReference type="ARBA" id="ARBA00022840"/>
    </source>
</evidence>
<dbReference type="Gene3D" id="3.40.50.300">
    <property type="entry name" value="P-loop containing nucleotide triphosphate hydrolases"/>
    <property type="match status" value="1"/>
</dbReference>
<evidence type="ECO:0000256" key="1">
    <source>
        <dbReference type="ARBA" id="ARBA00022448"/>
    </source>
</evidence>
<sequence>MSPNSKSRHPKPPSQTVAKTSNNASGSKAAAGQPVAEAARPARVTGGALAANELSKDYGDRPALLPLTLHIPVGQRVAVVGHNGSGKTTFIRMAAGLLDPSGGTVHIMGHASGTPEARSALAYLSDTPSFYDDLSLWEHLEYIARLHGVQEWDQIAADLLGHLGLYERADDLPNTFSRGLRQKAAIALAFVRPFEVLVVDEPFVGLDAAGKTALLELLDQAADDGATLVVATHELTYVERVSRLIALRDGEVVHDGSPTDTNVADLVAPA</sequence>
<evidence type="ECO:0000256" key="4">
    <source>
        <dbReference type="SAM" id="MobiDB-lite"/>
    </source>
</evidence>
<reference evidence="6" key="1">
    <citation type="submission" date="2020-05" db="EMBL/GenBank/DDBJ databases">
        <authorList>
            <person name="Chiriac C."/>
            <person name="Salcher M."/>
            <person name="Ghai R."/>
            <person name="Kavagutti S V."/>
        </authorList>
    </citation>
    <scope>NUCLEOTIDE SEQUENCE</scope>
</reference>
<dbReference type="Pfam" id="PF00005">
    <property type="entry name" value="ABC_tran"/>
    <property type="match status" value="1"/>
</dbReference>
<dbReference type="EMBL" id="CAFBLP010000045">
    <property type="protein sequence ID" value="CAB4883562.1"/>
    <property type="molecule type" value="Genomic_DNA"/>
</dbReference>